<dbReference type="EMBL" id="OY731406">
    <property type="protein sequence ID" value="CAJ1973072.1"/>
    <property type="molecule type" value="Genomic_DNA"/>
</dbReference>
<sequence length="78" mass="9019">MISKQKIITRGKEKENYANKVFSAHVIRSQFERGSYLSSLILSLGQWLNQNLSVRSLMLGKRKMIVFLYEDKLIGILS</sequence>
<organism evidence="1 2">
    <name type="scientific">Sphenostylis stenocarpa</name>
    <dbReference type="NCBI Taxonomy" id="92480"/>
    <lineage>
        <taxon>Eukaryota</taxon>
        <taxon>Viridiplantae</taxon>
        <taxon>Streptophyta</taxon>
        <taxon>Embryophyta</taxon>
        <taxon>Tracheophyta</taxon>
        <taxon>Spermatophyta</taxon>
        <taxon>Magnoliopsida</taxon>
        <taxon>eudicotyledons</taxon>
        <taxon>Gunneridae</taxon>
        <taxon>Pentapetalae</taxon>
        <taxon>rosids</taxon>
        <taxon>fabids</taxon>
        <taxon>Fabales</taxon>
        <taxon>Fabaceae</taxon>
        <taxon>Papilionoideae</taxon>
        <taxon>50 kb inversion clade</taxon>
        <taxon>NPAAA clade</taxon>
        <taxon>indigoferoid/millettioid clade</taxon>
        <taxon>Phaseoleae</taxon>
        <taxon>Sphenostylis</taxon>
    </lineage>
</organism>
<dbReference type="Proteomes" id="UP001189624">
    <property type="component" value="Chromosome 9"/>
</dbReference>
<gene>
    <name evidence="1" type="ORF">AYBTSS11_LOCUS25130</name>
</gene>
<reference evidence="1" key="1">
    <citation type="submission" date="2023-10" db="EMBL/GenBank/DDBJ databases">
        <authorList>
            <person name="Domelevo Entfellner J.-B."/>
        </authorList>
    </citation>
    <scope>NUCLEOTIDE SEQUENCE</scope>
</reference>
<proteinExistence type="predicted"/>
<protein>
    <submittedName>
        <fullName evidence="1">Uncharacterized protein</fullName>
    </submittedName>
</protein>
<name>A0AA86VLZ3_9FABA</name>
<evidence type="ECO:0000313" key="1">
    <source>
        <dbReference type="EMBL" id="CAJ1973072.1"/>
    </source>
</evidence>
<accession>A0AA86VLZ3</accession>
<dbReference type="Gramene" id="rna-AYBTSS11_LOCUS25130">
    <property type="protein sequence ID" value="CAJ1973072.1"/>
    <property type="gene ID" value="gene-AYBTSS11_LOCUS25130"/>
</dbReference>
<keyword evidence="2" id="KW-1185">Reference proteome</keyword>
<evidence type="ECO:0000313" key="2">
    <source>
        <dbReference type="Proteomes" id="UP001189624"/>
    </source>
</evidence>
<dbReference type="AlphaFoldDB" id="A0AA86VLZ3"/>